<evidence type="ECO:0000256" key="3">
    <source>
        <dbReference type="PROSITE-ProRule" id="PRU00023"/>
    </source>
</evidence>
<reference evidence="4" key="1">
    <citation type="submission" date="2023-08" db="EMBL/GenBank/DDBJ databases">
        <title>Reference Genome Resource for the Citrus Pathogen Phytophthora citrophthora.</title>
        <authorList>
            <person name="Moller H."/>
            <person name="Coetzee B."/>
            <person name="Rose L.J."/>
            <person name="Van Niekerk J.M."/>
        </authorList>
    </citation>
    <scope>NUCLEOTIDE SEQUENCE</scope>
    <source>
        <strain evidence="4">STE-U-9442</strain>
    </source>
</reference>
<accession>A0AAD9GZD1</accession>
<dbReference type="SMART" id="SM00248">
    <property type="entry name" value="ANK"/>
    <property type="match status" value="6"/>
</dbReference>
<dbReference type="InterPro" id="IPR002110">
    <property type="entry name" value="Ankyrin_rpt"/>
</dbReference>
<dbReference type="PANTHER" id="PTHR24126">
    <property type="entry name" value="ANKYRIN REPEAT, PH AND SEC7 DOMAIN CONTAINING PROTEIN SECG-RELATED"/>
    <property type="match status" value="1"/>
</dbReference>
<feature type="repeat" description="ANK" evidence="3">
    <location>
        <begin position="39"/>
        <end position="77"/>
    </location>
</feature>
<sequence>MTPMSSKHAALWDEVQASCETLKLQAALSAGVDVSVLLDGWTPLHFLCENRSVEPSARAEGLRLLIRAGFDVNAVDENGWSALHLLCKNKSGGDKDLVPSIQELLAAKANVNLQTSDNKKSALHFLCENEAVSVDLLETLLKAKTDVNTLDEDGNVPLHYLAENTYVSDGMFSLMLAAKMNPNIQNNFQSTPAHYICQNSRVTQLMIRDLLNAKANFNIKNNIGNTPVHYLCENDVVTVEMLNELMSDKHVNVTATNSLGKLASDYIPSRKQDCLAFLQKFAAPNLDPTGGNSTASAEIGGEDPSELPEPLNKALAAWNASLPPFDAAFYNAVSCEAAFESTYDEVQEVSGRACEAPGDVATFAVWEKSLRKWRACILLAYSALVPPNIWHQYAEQFKRPVPSDLTKVLGTVEAAWKQFPESNQRRGRFEALAGVFNP</sequence>
<dbReference type="Pfam" id="PF00023">
    <property type="entry name" value="Ank"/>
    <property type="match status" value="2"/>
</dbReference>
<proteinExistence type="predicted"/>
<protein>
    <submittedName>
        <fullName evidence="4">Ankyrin repeat protein L92</fullName>
    </submittedName>
</protein>
<dbReference type="PROSITE" id="PS50088">
    <property type="entry name" value="ANK_REPEAT"/>
    <property type="match status" value="1"/>
</dbReference>
<dbReference type="PANTHER" id="PTHR24126:SF14">
    <property type="entry name" value="ANK_REP_REGION DOMAIN-CONTAINING PROTEIN"/>
    <property type="match status" value="1"/>
</dbReference>
<keyword evidence="2 3" id="KW-0040">ANK repeat</keyword>
<dbReference type="PROSITE" id="PS50297">
    <property type="entry name" value="ANK_REP_REGION"/>
    <property type="match status" value="1"/>
</dbReference>
<organism evidence="4 5">
    <name type="scientific">Phytophthora citrophthora</name>
    <dbReference type="NCBI Taxonomy" id="4793"/>
    <lineage>
        <taxon>Eukaryota</taxon>
        <taxon>Sar</taxon>
        <taxon>Stramenopiles</taxon>
        <taxon>Oomycota</taxon>
        <taxon>Peronosporomycetes</taxon>
        <taxon>Peronosporales</taxon>
        <taxon>Peronosporaceae</taxon>
        <taxon>Phytophthora</taxon>
    </lineage>
</organism>
<dbReference type="Proteomes" id="UP001259832">
    <property type="component" value="Unassembled WGS sequence"/>
</dbReference>
<comment type="caution">
    <text evidence="4">The sequence shown here is derived from an EMBL/GenBank/DDBJ whole genome shotgun (WGS) entry which is preliminary data.</text>
</comment>
<evidence type="ECO:0000256" key="1">
    <source>
        <dbReference type="ARBA" id="ARBA00022737"/>
    </source>
</evidence>
<dbReference type="EMBL" id="JASMQC010000001">
    <property type="protein sequence ID" value="KAK1947860.1"/>
    <property type="molecule type" value="Genomic_DNA"/>
</dbReference>
<dbReference type="SUPFAM" id="SSF48403">
    <property type="entry name" value="Ankyrin repeat"/>
    <property type="match status" value="1"/>
</dbReference>
<dbReference type="Gene3D" id="1.25.40.20">
    <property type="entry name" value="Ankyrin repeat-containing domain"/>
    <property type="match status" value="2"/>
</dbReference>
<keyword evidence="1" id="KW-0677">Repeat</keyword>
<evidence type="ECO:0000256" key="2">
    <source>
        <dbReference type="ARBA" id="ARBA00023043"/>
    </source>
</evidence>
<name>A0AAD9GZD1_9STRA</name>
<evidence type="ECO:0000313" key="5">
    <source>
        <dbReference type="Proteomes" id="UP001259832"/>
    </source>
</evidence>
<dbReference type="InterPro" id="IPR036770">
    <property type="entry name" value="Ankyrin_rpt-contain_sf"/>
</dbReference>
<evidence type="ECO:0000313" key="4">
    <source>
        <dbReference type="EMBL" id="KAK1947860.1"/>
    </source>
</evidence>
<gene>
    <name evidence="4" type="ORF">P3T76_000150</name>
</gene>
<keyword evidence="5" id="KW-1185">Reference proteome</keyword>
<dbReference type="AlphaFoldDB" id="A0AAD9GZD1"/>